<dbReference type="InterPro" id="IPR006311">
    <property type="entry name" value="TAT_signal"/>
</dbReference>
<dbReference type="SUPFAM" id="SSF50952">
    <property type="entry name" value="Soluble quinoprotein glucose dehydrogenase"/>
    <property type="match status" value="1"/>
</dbReference>
<sequence length="423" mass="45156">MTTRSSISGLKVMTLRMHPKHSGHNLNLTQEQLLEFMHKLMYRTLCPMNGLPPTTRRRLLLGGAAAGLAAAAGLVLTTPRRSMDMDVSLSAEPVAEGLRIPWSLSFISDDEALFTERQGPVKLLTLGSRKVEQVGFVEVAAVGEGGLLGVESMRAGGKTVVFLYHTYRAGGRLMNKVVRAVYDGGLDDVVDVISGITGGAVHNGGRVKIGPDGLLYITTGEGGVPAESQNPNSLGGKILRITPEGKTPNDNPFNSPVYAYGLRNSQGISWRGGIMYATDHGPTGEGLRYAHDEVNLIVAGGNYGWPAAIGDETVQGSIKPLIHSGSETWAPSGCCVYKKGEIQSLRGSLLFAALRGSHLHRVVLSEDGLAVIGEEKLFTDSFGRLRDVVEGPDGALYILTSNRDGRGVPRAGDDKIIRVFSRA</sequence>
<name>A0A7J3VUM0_CALS0</name>
<dbReference type="PANTHER" id="PTHR19328:SF13">
    <property type="entry name" value="HIPL1 PROTEIN"/>
    <property type="match status" value="1"/>
</dbReference>
<feature type="domain" description="Glucose/Sorbosone dehydrogenase" evidence="2">
    <location>
        <begin position="98"/>
        <end position="406"/>
    </location>
</feature>
<keyword evidence="1" id="KW-0812">Transmembrane</keyword>
<dbReference type="PANTHER" id="PTHR19328">
    <property type="entry name" value="HEDGEHOG-INTERACTING PROTEIN"/>
    <property type="match status" value="1"/>
</dbReference>
<comment type="caution">
    <text evidence="3">The sequence shown here is derived from an EMBL/GenBank/DDBJ whole genome shotgun (WGS) entry which is preliminary data.</text>
</comment>
<dbReference type="Pfam" id="PF07995">
    <property type="entry name" value="GSDH"/>
    <property type="match status" value="1"/>
</dbReference>
<keyword evidence="1" id="KW-0472">Membrane</keyword>
<gene>
    <name evidence="3" type="ORF">ENM31_05025</name>
</gene>
<feature type="transmembrane region" description="Helical" evidence="1">
    <location>
        <begin position="59"/>
        <end position="76"/>
    </location>
</feature>
<evidence type="ECO:0000259" key="2">
    <source>
        <dbReference type="Pfam" id="PF07995"/>
    </source>
</evidence>
<dbReference type="InterPro" id="IPR011042">
    <property type="entry name" value="6-blade_b-propeller_TolB-like"/>
</dbReference>
<accession>A0A7J3VUM0</accession>
<organism evidence="3">
    <name type="scientific">Caldiarchaeum subterraneum</name>
    <dbReference type="NCBI Taxonomy" id="311458"/>
    <lineage>
        <taxon>Archaea</taxon>
        <taxon>Nitrososphaerota</taxon>
        <taxon>Candidatus Caldarchaeales</taxon>
        <taxon>Candidatus Caldarchaeaceae</taxon>
        <taxon>Candidatus Caldarchaeum</taxon>
    </lineage>
</organism>
<keyword evidence="1" id="KW-1133">Transmembrane helix</keyword>
<proteinExistence type="predicted"/>
<dbReference type="EMBL" id="DRXH01000173">
    <property type="protein sequence ID" value="HHM44639.1"/>
    <property type="molecule type" value="Genomic_DNA"/>
</dbReference>
<dbReference type="Gene3D" id="2.120.10.30">
    <property type="entry name" value="TolB, C-terminal domain"/>
    <property type="match status" value="1"/>
</dbReference>
<evidence type="ECO:0000256" key="1">
    <source>
        <dbReference type="SAM" id="Phobius"/>
    </source>
</evidence>
<evidence type="ECO:0000313" key="3">
    <source>
        <dbReference type="EMBL" id="HHM44639.1"/>
    </source>
</evidence>
<reference evidence="3" key="1">
    <citation type="journal article" date="2020" name="mSystems">
        <title>Genome- and Community-Level Interaction Insights into Carbon Utilization and Element Cycling Functions of Hydrothermarchaeota in Hydrothermal Sediment.</title>
        <authorList>
            <person name="Zhou Z."/>
            <person name="Liu Y."/>
            <person name="Xu W."/>
            <person name="Pan J."/>
            <person name="Luo Z.H."/>
            <person name="Li M."/>
        </authorList>
    </citation>
    <scope>NUCLEOTIDE SEQUENCE [LARGE SCALE GENOMIC DNA]</scope>
    <source>
        <strain evidence="3">SpSt-1074</strain>
    </source>
</reference>
<protein>
    <submittedName>
        <fullName evidence="3">PQQ-dependent sugar dehydrogenase</fullName>
    </submittedName>
</protein>
<dbReference type="InterPro" id="IPR012938">
    <property type="entry name" value="Glc/Sorbosone_DH"/>
</dbReference>
<dbReference type="PROSITE" id="PS51318">
    <property type="entry name" value="TAT"/>
    <property type="match status" value="1"/>
</dbReference>
<dbReference type="AlphaFoldDB" id="A0A7J3VUM0"/>
<dbReference type="InterPro" id="IPR011041">
    <property type="entry name" value="Quinoprot_gluc/sorb_DH_b-prop"/>
</dbReference>